<name>A0ABW0YA16_9GAMM</name>
<proteinExistence type="predicted"/>
<dbReference type="Pfam" id="PF09669">
    <property type="entry name" value="Phage_pRha"/>
    <property type="match status" value="1"/>
</dbReference>
<dbReference type="InterPro" id="IPR014054">
    <property type="entry name" value="Phage_regulatory_Rha"/>
</dbReference>
<dbReference type="Pfam" id="PF10548">
    <property type="entry name" value="P22_AR_C"/>
    <property type="match status" value="1"/>
</dbReference>
<accession>A0ABW0YA16</accession>
<sequence>MNSINSFTPAEIISLQQGQPVTTSLKVAELFGKRHDDVLKKIRNLECSSDFHLRNFAEMSQEVEIGNGAKRSSRFYEMTKDGFIFVVMGFTGAKAAATKEAYINAFNWMAEHLAATQRPQPAVGLSYDGLNDLAWCWRAADKMLHLAKTVENLLYAAEHREAPNCYSIVREYPSTLAKAKAVLVNHTRNLPPALYADDDSNWARVLRPLHDQTRQIGQSLRLW</sequence>
<evidence type="ECO:0000313" key="3">
    <source>
        <dbReference type="Proteomes" id="UP001596132"/>
    </source>
</evidence>
<dbReference type="Proteomes" id="UP001596132">
    <property type="component" value="Unassembled WGS sequence"/>
</dbReference>
<protein>
    <submittedName>
        <fullName evidence="2">Rha family transcriptional regulator</fullName>
    </submittedName>
</protein>
<reference evidence="3" key="1">
    <citation type="journal article" date="2019" name="Int. J. Syst. Evol. Microbiol.">
        <title>The Global Catalogue of Microorganisms (GCM) 10K type strain sequencing project: providing services to taxonomists for standard genome sequencing and annotation.</title>
        <authorList>
            <consortium name="The Broad Institute Genomics Platform"/>
            <consortium name="The Broad Institute Genome Sequencing Center for Infectious Disease"/>
            <person name="Wu L."/>
            <person name="Ma J."/>
        </authorList>
    </citation>
    <scope>NUCLEOTIDE SEQUENCE [LARGE SCALE GENOMIC DNA]</scope>
    <source>
        <strain evidence="3">KCTC 15012</strain>
    </source>
</reference>
<gene>
    <name evidence="2" type="ORF">ACFPVW_04835</name>
</gene>
<evidence type="ECO:0000259" key="1">
    <source>
        <dbReference type="Pfam" id="PF10548"/>
    </source>
</evidence>
<feature type="domain" description="Bacteriophage P22 antirepressor protein C-terminal" evidence="1">
    <location>
        <begin position="125"/>
        <end position="189"/>
    </location>
</feature>
<dbReference type="NCBIfam" id="TIGR02681">
    <property type="entry name" value="phage_pRha"/>
    <property type="match status" value="1"/>
</dbReference>
<dbReference type="EMBL" id="JBHSPP010000005">
    <property type="protein sequence ID" value="MFC5705408.1"/>
    <property type="molecule type" value="Genomic_DNA"/>
</dbReference>
<evidence type="ECO:0000313" key="2">
    <source>
        <dbReference type="EMBL" id="MFC5705408.1"/>
    </source>
</evidence>
<dbReference type="RefSeq" id="WP_052445577.1">
    <property type="nucleotide sequence ID" value="NZ_CDDF01000005.1"/>
</dbReference>
<dbReference type="InterPro" id="IPR018876">
    <property type="entry name" value="Phage_P22_antirepressor_C"/>
</dbReference>
<comment type="caution">
    <text evidence="2">The sequence shown here is derived from an EMBL/GenBank/DDBJ whole genome shotgun (WGS) entry which is preliminary data.</text>
</comment>
<keyword evidence="3" id="KW-1185">Reference proteome</keyword>
<organism evidence="2 3">
    <name type="scientific">Aeromonas eucrenophila</name>
    <dbReference type="NCBI Taxonomy" id="649"/>
    <lineage>
        <taxon>Bacteria</taxon>
        <taxon>Pseudomonadati</taxon>
        <taxon>Pseudomonadota</taxon>
        <taxon>Gammaproteobacteria</taxon>
        <taxon>Aeromonadales</taxon>
        <taxon>Aeromonadaceae</taxon>
        <taxon>Aeromonas</taxon>
    </lineage>
</organism>